<evidence type="ECO:0000313" key="1">
    <source>
        <dbReference type="EMBL" id="QQZ49440.1"/>
    </source>
</evidence>
<proteinExistence type="predicted"/>
<gene>
    <name evidence="1" type="ORF">JKL49_20955</name>
</gene>
<name>A0A974P2T7_9CAUL</name>
<reference evidence="1" key="1">
    <citation type="submission" date="2021-01" db="EMBL/GenBank/DDBJ databases">
        <title>Genome sequence of Phenylobacterium sp. 20VBR1 isolated from a valley glaceir, Ny-Alesund, Svalbard.</title>
        <authorList>
            <person name="Thomas F.A."/>
            <person name="Krishnan K.P."/>
            <person name="Sinha R.K."/>
        </authorList>
    </citation>
    <scope>NUCLEOTIDE SEQUENCE</scope>
    <source>
        <strain evidence="1">20VBR1</strain>
    </source>
</reference>
<accession>A0A974P2T7</accession>
<sequence length="58" mass="6614">MPTFNECGNVARLVARLDEVLTGVRWQAIFVDDNSRTERLRRSSAWPTWTVGFTVCIA</sequence>
<dbReference type="AlphaFoldDB" id="A0A974P2T7"/>
<protein>
    <submittedName>
        <fullName evidence="1">Uncharacterized protein</fullName>
    </submittedName>
</protein>
<organism evidence="1">
    <name type="scientific">Phenylobacterium glaciei</name>
    <dbReference type="NCBI Taxonomy" id="2803784"/>
    <lineage>
        <taxon>Bacteria</taxon>
        <taxon>Pseudomonadati</taxon>
        <taxon>Pseudomonadota</taxon>
        <taxon>Alphaproteobacteria</taxon>
        <taxon>Caulobacterales</taxon>
        <taxon>Caulobacteraceae</taxon>
        <taxon>Phenylobacterium</taxon>
    </lineage>
</organism>
<dbReference type="EMBL" id="CP068570">
    <property type="protein sequence ID" value="QQZ49440.1"/>
    <property type="molecule type" value="Genomic_DNA"/>
</dbReference>